<keyword evidence="5 6" id="KW-0472">Membrane</keyword>
<evidence type="ECO:0000256" key="6">
    <source>
        <dbReference type="SAM" id="Phobius"/>
    </source>
</evidence>
<comment type="similarity">
    <text evidence="2">Belongs to the multi antimicrobial extrusion (MATE) (TC 2.A.66.1) family.</text>
</comment>
<gene>
    <name evidence="7" type="ORF">ACHAW5_001709</name>
</gene>
<feature type="transmembrane region" description="Helical" evidence="6">
    <location>
        <begin position="266"/>
        <end position="288"/>
    </location>
</feature>
<accession>A0ABD3MTV8</accession>
<feature type="transmembrane region" description="Helical" evidence="6">
    <location>
        <begin position="425"/>
        <end position="448"/>
    </location>
</feature>
<dbReference type="Proteomes" id="UP001530315">
    <property type="component" value="Unassembled WGS sequence"/>
</dbReference>
<dbReference type="AlphaFoldDB" id="A0ABD3MTV8"/>
<dbReference type="InterPro" id="IPR002528">
    <property type="entry name" value="MATE_fam"/>
</dbReference>
<evidence type="ECO:0000313" key="8">
    <source>
        <dbReference type="Proteomes" id="UP001530315"/>
    </source>
</evidence>
<feature type="transmembrane region" description="Helical" evidence="6">
    <location>
        <begin position="344"/>
        <end position="362"/>
    </location>
</feature>
<comment type="subcellular location">
    <subcellularLocation>
        <location evidence="1">Membrane</location>
        <topology evidence="1">Multi-pass membrane protein</topology>
    </subcellularLocation>
</comment>
<evidence type="ECO:0000256" key="3">
    <source>
        <dbReference type="ARBA" id="ARBA00022692"/>
    </source>
</evidence>
<reference evidence="7 8" key="1">
    <citation type="submission" date="2024-10" db="EMBL/GenBank/DDBJ databases">
        <title>Updated reference genomes for cyclostephanoid diatoms.</title>
        <authorList>
            <person name="Roberts W.R."/>
            <person name="Alverson A.J."/>
        </authorList>
    </citation>
    <scope>NUCLEOTIDE SEQUENCE [LARGE SCALE GENOMIC DNA]</scope>
    <source>
        <strain evidence="7 8">AJA276-08</strain>
    </source>
</reference>
<proteinExistence type="inferred from homology"/>
<comment type="caution">
    <text evidence="7">The sequence shown here is derived from an EMBL/GenBank/DDBJ whole genome shotgun (WGS) entry which is preliminary data.</text>
</comment>
<organism evidence="7 8">
    <name type="scientific">Stephanodiscus triporus</name>
    <dbReference type="NCBI Taxonomy" id="2934178"/>
    <lineage>
        <taxon>Eukaryota</taxon>
        <taxon>Sar</taxon>
        <taxon>Stramenopiles</taxon>
        <taxon>Ochrophyta</taxon>
        <taxon>Bacillariophyta</taxon>
        <taxon>Coscinodiscophyceae</taxon>
        <taxon>Thalassiosirophycidae</taxon>
        <taxon>Stephanodiscales</taxon>
        <taxon>Stephanodiscaceae</taxon>
        <taxon>Stephanodiscus</taxon>
    </lineage>
</organism>
<dbReference type="InterPro" id="IPR045069">
    <property type="entry name" value="MATE_euk"/>
</dbReference>
<dbReference type="GO" id="GO:0016020">
    <property type="term" value="C:membrane"/>
    <property type="evidence" value="ECO:0007669"/>
    <property type="project" value="UniProtKB-SubCell"/>
</dbReference>
<dbReference type="EMBL" id="JALLAZ020001709">
    <property type="protein sequence ID" value="KAL3767304.1"/>
    <property type="molecule type" value="Genomic_DNA"/>
</dbReference>
<feature type="transmembrane region" description="Helical" evidence="6">
    <location>
        <begin position="226"/>
        <end position="245"/>
    </location>
</feature>
<feature type="transmembrane region" description="Helical" evidence="6">
    <location>
        <begin position="382"/>
        <end position="404"/>
    </location>
</feature>
<dbReference type="PANTHER" id="PTHR11206">
    <property type="entry name" value="MULTIDRUG RESISTANCE PROTEIN"/>
    <property type="match status" value="1"/>
</dbReference>
<name>A0ABD3MTV8_9STRA</name>
<evidence type="ECO:0000256" key="4">
    <source>
        <dbReference type="ARBA" id="ARBA00022989"/>
    </source>
</evidence>
<feature type="transmembrane region" description="Helical" evidence="6">
    <location>
        <begin position="192"/>
        <end position="214"/>
    </location>
</feature>
<sequence length="585" mass="64213">MNESINEDGESAPASDFAAAKTGPAMALATDTTEERMISYRQHMIDVSKLTYPIILSEIFQNTLPVVDIGFVGQLGKNELASAALATVWFNLWNETMIGFMTATDTLLSQSYGANRLDNFSAWTANSLVIIVPVTAVVSGAVALCGPCMKLFGQDPDLADEASKFSYRLIPGLFPYYLFKIQTKYLQSQNRVAPGAWIGLFANGFNALFNWFLIYGVGWGLMGAPWATSLTRLVEFLLISLYMCANRRSLKDTWPIFSRENLRHSVLKPFWKLAISGALGFAAEAWSFEVTTILAGLLGTVPLDAHTITLTFATFIYLSFPYAVGMAASIRVRENLRHSVLKPFWKLAISGALGFAAEAWSFEVTTILAGLLGTVPLDAHTITLTFATFIYLSFPYAVGMAASIRVGQLIGDQKPSDAKRSAHTSYFLGCIIQLILIAIIWPCGDIIGKIFSSNEDVQQLVSQLIPISCIFMMGDSIQSINSGVLRGLGRQKLVFWLAILGFWILGVPLGAILTFVVDLGIFGIWWGFAIGIYMTSIIGIWFLRRVDWDHEAKRTIKRLSSVMSTRPVLESSLTPGGGSDNEPKV</sequence>
<dbReference type="CDD" id="cd13132">
    <property type="entry name" value="MATE_eukaryotic"/>
    <property type="match status" value="1"/>
</dbReference>
<feature type="transmembrane region" description="Helical" evidence="6">
    <location>
        <begin position="460"/>
        <end position="481"/>
    </location>
</feature>
<keyword evidence="8" id="KW-1185">Reference proteome</keyword>
<keyword evidence="3 6" id="KW-0812">Transmembrane</keyword>
<protein>
    <submittedName>
        <fullName evidence="7">Uncharacterized protein</fullName>
    </submittedName>
</protein>
<dbReference type="Pfam" id="PF01554">
    <property type="entry name" value="MatE"/>
    <property type="match status" value="3"/>
</dbReference>
<feature type="transmembrane region" description="Helical" evidence="6">
    <location>
        <begin position="308"/>
        <end position="332"/>
    </location>
</feature>
<keyword evidence="4 6" id="KW-1133">Transmembrane helix</keyword>
<evidence type="ECO:0000313" key="7">
    <source>
        <dbReference type="EMBL" id="KAL3767304.1"/>
    </source>
</evidence>
<evidence type="ECO:0000256" key="2">
    <source>
        <dbReference type="ARBA" id="ARBA00010199"/>
    </source>
</evidence>
<feature type="transmembrane region" description="Helical" evidence="6">
    <location>
        <begin position="523"/>
        <end position="543"/>
    </location>
</feature>
<evidence type="ECO:0000256" key="5">
    <source>
        <dbReference type="ARBA" id="ARBA00023136"/>
    </source>
</evidence>
<feature type="transmembrane region" description="Helical" evidence="6">
    <location>
        <begin position="493"/>
        <end position="517"/>
    </location>
</feature>
<evidence type="ECO:0000256" key="1">
    <source>
        <dbReference type="ARBA" id="ARBA00004141"/>
    </source>
</evidence>